<evidence type="ECO:0000313" key="2">
    <source>
        <dbReference type="EMBL" id="MCD7139699.1"/>
    </source>
</evidence>
<keyword evidence="2" id="KW-0378">Hydrolase</keyword>
<sequence>MQTQVVTLDVLKPIGTTVDLSDSFNARVGDKMTPFQLFITEGGVAKDLKGMRPELEAEVGNGALRNGVAVMAAGAKGVHWVGSTNNVTGYNQLTLAFPAEVFPQSGFCYGHLILANDAGVRETSVDIWFQVLDGAPLMGLVADHYDSELQLELAKAKNANNQFSQEMRDTYNQQVTDAQNALTRASSDLSHLSESVGAVQAQIDADNIITKQQFDNGIADNHDYIDQKFKELMEKIGDATPHFIDKASDLSITYPTGTKGMWVGLDDKNRYLWYNNAWTNFGPYQGEGIKDKYITNRMIADNTIQDNVINTVHLSSIQDSYAYIGEATVWNGKQTDQSVFIGKGHNVAWIKKSTESSDEGILFPVRLPFIPTEDGAAYVDFYYQTVDAEGLEDKVDIWITQNDGTIIKYLWGGKKKEGYGKIKLPASDFATNNYPQNFSILVAIHGGAGTLDASVRVSYNPDNIEQPIRNYQLGNLISTNHPRTGLWDSESWIDASKIRSSNEDLLSKAIVWNGKQYDALNYTNGELVKTAGDLSYDSGIAVLVDADTITDQYIKVVYGYHGSANPANTVGVFLGDASFNIKASLGGTSEVDAAGVVTAHIEPWAFTNYGISNNQFTIIIGGKASAIYVKEIQVSTLPIEKTLPNALTHVHNYVGEPDEQFYGQNVNDFSTATKATIDGLTLGTSGTGYSGDDGRLKSIQAYVPEQKSYTFTVGKIDQNNLLVSGRTFEVPLGKGFNGVDMTDWNIKIDNGEMLFMDLSEAGVYTPDGSHPRYLNTKLRDGSHPSTKAGYTGQMFYDADYLVPFSYSVATKNIPQQISTLKEELTVTKEQLAKEKAKKVDVITSPNGKSYRLVVGDDGSLSAVSTLPNNVVIFGNSLTLADGYIGMAASDPNHDYYHYVTEYIKSKNPNVKINDRTGMGTWESATTTADREKVFNETTKPLLSADTDLVIIQLGDNVNTPEKKATLEHDAGEFIQEIHSVSPKAKIYWIYGWFGNYESVFTPIQNACDANGATGIDVNDLNTAENQNQLGATRHGINGETWQITRPGEAIHPGDKGMKAIADRVISNFDF</sequence>
<dbReference type="EMBL" id="JAJPDJ010000074">
    <property type="protein sequence ID" value="MCD7139699.1"/>
    <property type="molecule type" value="Genomic_DNA"/>
</dbReference>
<dbReference type="RefSeq" id="WP_182588895.1">
    <property type="nucleotide sequence ID" value="NZ_JACIVH010000064.1"/>
</dbReference>
<gene>
    <name evidence="2" type="ORF">LTY59_10865</name>
</gene>
<proteinExistence type="predicted"/>
<accession>A0ABS8RG80</accession>
<dbReference type="Gene3D" id="3.40.50.1110">
    <property type="entry name" value="SGNH hydrolase"/>
    <property type="match status" value="1"/>
</dbReference>
<comment type="caution">
    <text evidence="2">The sequence shown here is derived from an EMBL/GenBank/DDBJ whole genome shotgun (WGS) entry which is preliminary data.</text>
</comment>
<evidence type="ECO:0000256" key="1">
    <source>
        <dbReference type="SAM" id="Coils"/>
    </source>
</evidence>
<dbReference type="CDD" id="cd00229">
    <property type="entry name" value="SGNH_hydrolase"/>
    <property type="match status" value="1"/>
</dbReference>
<dbReference type="SUPFAM" id="SSF52266">
    <property type="entry name" value="SGNH hydrolase"/>
    <property type="match status" value="1"/>
</dbReference>
<dbReference type="GO" id="GO:0016787">
    <property type="term" value="F:hydrolase activity"/>
    <property type="evidence" value="ECO:0007669"/>
    <property type="project" value="UniProtKB-KW"/>
</dbReference>
<dbReference type="InterPro" id="IPR036514">
    <property type="entry name" value="SGNH_hydro_sf"/>
</dbReference>
<keyword evidence="1" id="KW-0175">Coiled coil</keyword>
<dbReference type="Proteomes" id="UP001200032">
    <property type="component" value="Unassembled WGS sequence"/>
</dbReference>
<name>A0ABS8RG80_9LACO</name>
<evidence type="ECO:0000313" key="3">
    <source>
        <dbReference type="Proteomes" id="UP001200032"/>
    </source>
</evidence>
<reference evidence="2 3" key="1">
    <citation type="submission" date="2021-12" db="EMBL/GenBank/DDBJ databases">
        <title>A phylogenomic analysis of Limosilactobacillus reuteri reveals ancient and stable evolutionary relationships with rodents and birds and zoonotic transmission to humans.</title>
        <authorList>
            <person name="Li F."/>
            <person name="Li X."/>
            <person name="Cheng C."/>
            <person name="Tollenaar S."/>
            <person name="Zhang J.S."/>
            <person name="Simpson D."/>
            <person name="Tasseva G."/>
            <person name="Perez-Munoz M.E."/>
            <person name="Frese S."/>
            <person name="Gaenzle M.G."/>
            <person name="Walter J."/>
            <person name="Zheng J."/>
        </authorList>
    </citation>
    <scope>NUCLEOTIDE SEQUENCE [LARGE SCALE GENOMIC DNA]</scope>
    <source>
        <strain evidence="2 3">WF-AF5-A</strain>
    </source>
</reference>
<keyword evidence="3" id="KW-1185">Reference proteome</keyword>
<protein>
    <submittedName>
        <fullName evidence="2">SGNH/GDSL hydrolase family protein</fullName>
    </submittedName>
</protein>
<feature type="coiled-coil region" evidence="1">
    <location>
        <begin position="146"/>
        <end position="173"/>
    </location>
</feature>
<organism evidence="2 3">
    <name type="scientific">Limosilactobacillus balticus</name>
    <dbReference type="NCBI Taxonomy" id="2759747"/>
    <lineage>
        <taxon>Bacteria</taxon>
        <taxon>Bacillati</taxon>
        <taxon>Bacillota</taxon>
        <taxon>Bacilli</taxon>
        <taxon>Lactobacillales</taxon>
        <taxon>Lactobacillaceae</taxon>
        <taxon>Limosilactobacillus</taxon>
    </lineage>
</organism>